<sequence length="115" mass="13292">MKKKLIYFLGCQVIIFALMLLVYKNIQLVPYINMSFLVGGTITFVGLMTYVVSGGFFDFFTESTRKVFTPKHMKKEAEQMRLPSQIFSFPYKPIIALGLSSLFCMCIALFIYYSY</sequence>
<feature type="transmembrane region" description="Helical" evidence="1">
    <location>
        <begin position="6"/>
        <end position="23"/>
    </location>
</feature>
<reference evidence="3" key="1">
    <citation type="submission" date="2022-05" db="EMBL/GenBank/DDBJ databases">
        <authorList>
            <person name="Colautti A."/>
            <person name="Iacumin L."/>
        </authorList>
    </citation>
    <scope>NUCLEOTIDE SEQUENCE</scope>
    <source>
        <strain evidence="3">DSM 30747</strain>
    </source>
</reference>
<feature type="transmembrane region" description="Helical" evidence="1">
    <location>
        <begin position="94"/>
        <end position="113"/>
    </location>
</feature>
<evidence type="ECO:0000313" key="3">
    <source>
        <dbReference type="EMBL" id="MCZ8531728.1"/>
    </source>
</evidence>
<protein>
    <submittedName>
        <fullName evidence="3">DUF3899 domain-containing protein</fullName>
    </submittedName>
</protein>
<keyword evidence="1" id="KW-0472">Membrane</keyword>
<keyword evidence="1" id="KW-1133">Transmembrane helix</keyword>
<dbReference type="EMBL" id="JAMKBI010000001">
    <property type="protein sequence ID" value="MCZ8531728.1"/>
    <property type="molecule type" value="Genomic_DNA"/>
</dbReference>
<name>A0A9X3L5D1_9BACI</name>
<evidence type="ECO:0000259" key="2">
    <source>
        <dbReference type="Pfam" id="PF13038"/>
    </source>
</evidence>
<feature type="transmembrane region" description="Helical" evidence="1">
    <location>
        <begin position="35"/>
        <end position="57"/>
    </location>
</feature>
<accession>A0A9X3L5D1</accession>
<keyword evidence="1" id="KW-0812">Transmembrane</keyword>
<dbReference type="Proteomes" id="UP001152172">
    <property type="component" value="Unassembled WGS sequence"/>
</dbReference>
<dbReference type="AlphaFoldDB" id="A0A9X3L5D1"/>
<dbReference type="InterPro" id="IPR025007">
    <property type="entry name" value="DUF3899"/>
</dbReference>
<comment type="caution">
    <text evidence="3">The sequence shown here is derived from an EMBL/GenBank/DDBJ whole genome shotgun (WGS) entry which is preliminary data.</text>
</comment>
<keyword evidence="4" id="KW-1185">Reference proteome</keyword>
<proteinExistence type="predicted"/>
<evidence type="ECO:0000256" key="1">
    <source>
        <dbReference type="SAM" id="Phobius"/>
    </source>
</evidence>
<feature type="domain" description="DUF3899" evidence="2">
    <location>
        <begin position="32"/>
        <end position="107"/>
    </location>
</feature>
<organism evidence="3 4">
    <name type="scientific">Psychrobacillus psychrodurans</name>
    <dbReference type="NCBI Taxonomy" id="126157"/>
    <lineage>
        <taxon>Bacteria</taxon>
        <taxon>Bacillati</taxon>
        <taxon>Bacillota</taxon>
        <taxon>Bacilli</taxon>
        <taxon>Bacillales</taxon>
        <taxon>Bacillaceae</taxon>
        <taxon>Psychrobacillus</taxon>
    </lineage>
</organism>
<evidence type="ECO:0000313" key="4">
    <source>
        <dbReference type="Proteomes" id="UP001152172"/>
    </source>
</evidence>
<gene>
    <name evidence="3" type="ORF">M9R61_00045</name>
</gene>
<dbReference type="Pfam" id="PF13038">
    <property type="entry name" value="DUF3899"/>
    <property type="match status" value="1"/>
</dbReference>
<dbReference type="RefSeq" id="WP_269920443.1">
    <property type="nucleotide sequence ID" value="NZ_JAMKBI010000001.1"/>
</dbReference>